<dbReference type="CDD" id="cd18093">
    <property type="entry name" value="SpoU-like_TrmJ"/>
    <property type="match status" value="1"/>
</dbReference>
<dbReference type="GO" id="GO:0005829">
    <property type="term" value="C:cytosol"/>
    <property type="evidence" value="ECO:0007669"/>
    <property type="project" value="TreeGrafter"/>
</dbReference>
<keyword evidence="2 6" id="KW-0489">Methyltransferase</keyword>
<dbReference type="GO" id="GO:0003723">
    <property type="term" value="F:RNA binding"/>
    <property type="evidence" value="ECO:0007669"/>
    <property type="project" value="InterPro"/>
</dbReference>
<dbReference type="InterPro" id="IPR001537">
    <property type="entry name" value="SpoU_MeTrfase"/>
</dbReference>
<dbReference type="GO" id="GO:0002128">
    <property type="term" value="P:tRNA nucleoside ribose methylation"/>
    <property type="evidence" value="ECO:0007669"/>
    <property type="project" value="TreeGrafter"/>
</dbReference>
<evidence type="ECO:0000256" key="4">
    <source>
        <dbReference type="ARBA" id="ARBA00022691"/>
    </source>
</evidence>
<keyword evidence="4" id="KW-0949">S-adenosyl-L-methionine</keyword>
<dbReference type="PANTHER" id="PTHR42786">
    <property type="entry name" value="TRNA/RRNA METHYLTRANSFERASE"/>
    <property type="match status" value="1"/>
</dbReference>
<dbReference type="InterPro" id="IPR029028">
    <property type="entry name" value="Alpha/beta_knot_MTases"/>
</dbReference>
<dbReference type="KEGG" id="cgc:Cyagr_3285"/>
<evidence type="ECO:0000313" key="6">
    <source>
        <dbReference type="EMBL" id="AFY30359.1"/>
    </source>
</evidence>
<accession>K9PCT9</accession>
<evidence type="ECO:0000259" key="5">
    <source>
        <dbReference type="Pfam" id="PF00588"/>
    </source>
</evidence>
<keyword evidence="3" id="KW-0808">Transferase</keyword>
<dbReference type="PANTHER" id="PTHR42786:SF2">
    <property type="entry name" value="TRNA (CYTIDINE_URIDINE-2'-O-)-METHYLTRANSFERASE TRMJ"/>
    <property type="match status" value="1"/>
</dbReference>
<reference evidence="7" key="1">
    <citation type="journal article" date="2013" name="Proc. Natl. Acad. Sci. U.S.A.">
        <title>Improving the coverage of the cyanobacterial phylum using diversity-driven genome sequencing.</title>
        <authorList>
            <person name="Shih P.M."/>
            <person name="Wu D."/>
            <person name="Latifi A."/>
            <person name="Axen S.D."/>
            <person name="Fewer D.P."/>
            <person name="Talla E."/>
            <person name="Calteau A."/>
            <person name="Cai F."/>
            <person name="Tandeau de Marsac N."/>
            <person name="Rippka R."/>
            <person name="Herdman M."/>
            <person name="Sivonen K."/>
            <person name="Coursin T."/>
            <person name="Laurent T."/>
            <person name="Goodwin L."/>
            <person name="Nolan M."/>
            <person name="Davenport K.W."/>
            <person name="Han C.S."/>
            <person name="Rubin E.M."/>
            <person name="Eisen J.A."/>
            <person name="Woyke T."/>
            <person name="Gugger M."/>
            <person name="Kerfeld C.A."/>
        </authorList>
    </citation>
    <scope>NUCLEOTIDE SEQUENCE [LARGE SCALE GENOMIC DNA]</scope>
    <source>
        <strain evidence="7">ATCC 27147 / PCC 6307</strain>
    </source>
</reference>
<dbReference type="RefSeq" id="WP_015110792.1">
    <property type="nucleotide sequence ID" value="NC_019675.1"/>
</dbReference>
<dbReference type="Pfam" id="PF00588">
    <property type="entry name" value="SpoU_methylase"/>
    <property type="match status" value="1"/>
</dbReference>
<dbReference type="Gene3D" id="1.10.8.590">
    <property type="match status" value="1"/>
</dbReference>
<organism evidence="6 7">
    <name type="scientific">Cyanobium gracile (strain ATCC 27147 / PCC 6307)</name>
    <dbReference type="NCBI Taxonomy" id="292564"/>
    <lineage>
        <taxon>Bacteria</taxon>
        <taxon>Bacillati</taxon>
        <taxon>Cyanobacteriota</taxon>
        <taxon>Cyanophyceae</taxon>
        <taxon>Synechococcales</taxon>
        <taxon>Prochlorococcaceae</taxon>
        <taxon>Cyanobium</taxon>
    </lineage>
</organism>
<dbReference type="GO" id="GO:0008173">
    <property type="term" value="F:RNA methyltransferase activity"/>
    <property type="evidence" value="ECO:0007669"/>
    <property type="project" value="InterPro"/>
</dbReference>
<dbReference type="HOGENOM" id="CLU_056931_3_0_3"/>
<dbReference type="STRING" id="292564.Cyagr_3285"/>
<dbReference type="eggNOG" id="COG0565">
    <property type="taxonomic scope" value="Bacteria"/>
</dbReference>
<protein>
    <submittedName>
        <fullName evidence="6">rRNA methylase</fullName>
    </submittedName>
</protein>
<dbReference type="Gene3D" id="3.40.1280.10">
    <property type="match status" value="1"/>
</dbReference>
<dbReference type="InterPro" id="IPR029026">
    <property type="entry name" value="tRNA_m1G_MTases_N"/>
</dbReference>
<comment type="similarity">
    <text evidence="1">Belongs to the class IV-like SAM-binding methyltransferase superfamily. RNA methyltransferase TrmH family.</text>
</comment>
<dbReference type="OrthoDB" id="9806346at2"/>
<sequence length="249" mass="26494">MNPKLVLVEPAGPLNVGSVARLCRSYGIEDLRLVAPRCDPLGEEARLMAVKGLPLLKQATVFPTLAAALADCGRVVAASGRPEGEPLPLEDPEDALAWLLAGEVALPSALVFGREDRGLSNDELLQAGRLLQIPTPTPHGSLNLSHAVAVVLHDLHRLGRRGPARVPPPAAAGEGPCPRGVLEAMLDDARELLLEVGFLLPHTAAARMAKLRALLQRGQVSGPEVALLRGMVCQLRWASRRPFPSSQDH</sequence>
<feature type="domain" description="tRNA/rRNA methyltransferase SpoU type" evidence="5">
    <location>
        <begin position="5"/>
        <end position="153"/>
    </location>
</feature>
<evidence type="ECO:0000256" key="3">
    <source>
        <dbReference type="ARBA" id="ARBA00022679"/>
    </source>
</evidence>
<dbReference type="PIRSF" id="PIRSF004808">
    <property type="entry name" value="LasT"/>
    <property type="match status" value="1"/>
</dbReference>
<evidence type="ECO:0000256" key="2">
    <source>
        <dbReference type="ARBA" id="ARBA00022603"/>
    </source>
</evidence>
<evidence type="ECO:0000256" key="1">
    <source>
        <dbReference type="ARBA" id="ARBA00007228"/>
    </source>
</evidence>
<dbReference type="InterPro" id="IPR004384">
    <property type="entry name" value="RNA_MeTrfase_TrmJ/LasT"/>
</dbReference>
<evidence type="ECO:0000313" key="7">
    <source>
        <dbReference type="Proteomes" id="UP000010388"/>
    </source>
</evidence>
<dbReference type="PATRIC" id="fig|292564.3.peg.3123"/>
<dbReference type="EMBL" id="CP003495">
    <property type="protein sequence ID" value="AFY30359.1"/>
    <property type="molecule type" value="Genomic_DNA"/>
</dbReference>
<name>K9PCT9_CYAGP</name>
<dbReference type="Proteomes" id="UP000010388">
    <property type="component" value="Chromosome"/>
</dbReference>
<dbReference type="AlphaFoldDB" id="K9PCT9"/>
<dbReference type="SUPFAM" id="SSF75217">
    <property type="entry name" value="alpha/beta knot"/>
    <property type="match status" value="1"/>
</dbReference>
<proteinExistence type="inferred from homology"/>
<gene>
    <name evidence="6" type="ordered locus">Cyagr_3285</name>
</gene>